<evidence type="ECO:0000313" key="2">
    <source>
        <dbReference type="Proteomes" id="UP000234857"/>
    </source>
</evidence>
<organism evidence="1 2">
    <name type="scientific">Muiribacterium halophilum</name>
    <dbReference type="NCBI Taxonomy" id="2053465"/>
    <lineage>
        <taxon>Bacteria</taxon>
        <taxon>Candidatus Muiribacteriota</taxon>
        <taxon>Candidatus Muiribacteriia</taxon>
        <taxon>Candidatus Muiribacteriales</taxon>
        <taxon>Candidatus Muiribacteriaceae</taxon>
        <taxon>Candidatus Muiribacterium</taxon>
    </lineage>
</organism>
<comment type="caution">
    <text evidence="1">The sequence shown here is derived from an EMBL/GenBank/DDBJ whole genome shotgun (WGS) entry which is preliminary data.</text>
</comment>
<dbReference type="Proteomes" id="UP000234857">
    <property type="component" value="Unassembled WGS sequence"/>
</dbReference>
<reference evidence="1 2" key="1">
    <citation type="submission" date="2017-11" db="EMBL/GenBank/DDBJ databases">
        <title>Genome-resolved metagenomics identifies genetic mobility, metabolic interactions, and unexpected diversity in perchlorate-reducing communities.</title>
        <authorList>
            <person name="Barnum T.P."/>
            <person name="Figueroa I.A."/>
            <person name="Carlstrom C.I."/>
            <person name="Lucas L.N."/>
            <person name="Engelbrektson A.L."/>
            <person name="Coates J.D."/>
        </authorList>
    </citation>
    <scope>NUCLEOTIDE SEQUENCE [LARGE SCALE GENOMIC DNA]</scope>
    <source>
        <strain evidence="1">BM706</strain>
    </source>
</reference>
<name>A0A2N5ZII8_MUIH1</name>
<evidence type="ECO:0000313" key="1">
    <source>
        <dbReference type="EMBL" id="PLX18499.1"/>
    </source>
</evidence>
<gene>
    <name evidence="1" type="ORF">C0601_04400</name>
</gene>
<sequence length="76" mass="8911">MSIINKKVIISLLFVFMVVSAFSYVDTWKVERNIDDMMTMIDFSGVFANGRRLEKLTDDCLHILRDPISENNYRYA</sequence>
<protein>
    <submittedName>
        <fullName evidence="1">Uncharacterized protein</fullName>
    </submittedName>
</protein>
<proteinExistence type="predicted"/>
<dbReference type="AlphaFoldDB" id="A0A2N5ZII8"/>
<accession>A0A2N5ZII8</accession>
<dbReference type="EMBL" id="PKTG01000060">
    <property type="protein sequence ID" value="PLX18499.1"/>
    <property type="molecule type" value="Genomic_DNA"/>
</dbReference>